<proteinExistence type="predicted"/>
<name>A0A645JCH3_9ZZZZ</name>
<dbReference type="EMBL" id="VSSQ01130440">
    <property type="protein sequence ID" value="MPN58104.1"/>
    <property type="molecule type" value="Genomic_DNA"/>
</dbReference>
<dbReference type="AlphaFoldDB" id="A0A645JCH3"/>
<sequence length="88" mass="9740">MPCTGLHCKVLHIKPEFQQTADVNNETPVDEGICLIAMPAAAYAKRQPVLADPSDCIDNILYDIAVNYYLWEFVKASVIVLPCFIITG</sequence>
<comment type="caution">
    <text evidence="1">The sequence shown here is derived from an EMBL/GenBank/DDBJ whole genome shotgun (WGS) entry which is preliminary data.</text>
</comment>
<reference evidence="1" key="1">
    <citation type="submission" date="2019-08" db="EMBL/GenBank/DDBJ databases">
        <authorList>
            <person name="Kucharzyk K."/>
            <person name="Murdoch R.W."/>
            <person name="Higgins S."/>
            <person name="Loffler F."/>
        </authorList>
    </citation>
    <scope>NUCLEOTIDE SEQUENCE</scope>
</reference>
<gene>
    <name evidence="1" type="ORF">SDC9_205805</name>
</gene>
<protein>
    <submittedName>
        <fullName evidence="1">Uncharacterized protein</fullName>
    </submittedName>
</protein>
<organism evidence="1">
    <name type="scientific">bioreactor metagenome</name>
    <dbReference type="NCBI Taxonomy" id="1076179"/>
    <lineage>
        <taxon>unclassified sequences</taxon>
        <taxon>metagenomes</taxon>
        <taxon>ecological metagenomes</taxon>
    </lineage>
</organism>
<evidence type="ECO:0000313" key="1">
    <source>
        <dbReference type="EMBL" id="MPN58104.1"/>
    </source>
</evidence>
<accession>A0A645JCH3</accession>